<dbReference type="InterPro" id="IPR036942">
    <property type="entry name" value="Beta-barrel_TonB_sf"/>
</dbReference>
<feature type="domain" description="TonB-dependent receptor plug" evidence="10">
    <location>
        <begin position="116"/>
        <end position="239"/>
    </location>
</feature>
<name>A0ABW3RJ91_9SPHI</name>
<organism evidence="11 12">
    <name type="scientific">Sphingobacterium daejeonense</name>
    <dbReference type="NCBI Taxonomy" id="371142"/>
    <lineage>
        <taxon>Bacteria</taxon>
        <taxon>Pseudomonadati</taxon>
        <taxon>Bacteroidota</taxon>
        <taxon>Sphingobacteriia</taxon>
        <taxon>Sphingobacteriales</taxon>
        <taxon>Sphingobacteriaceae</taxon>
        <taxon>Sphingobacterium</taxon>
    </lineage>
</organism>
<dbReference type="SUPFAM" id="SSF49464">
    <property type="entry name" value="Carboxypeptidase regulatory domain-like"/>
    <property type="match status" value="1"/>
</dbReference>
<dbReference type="Gene3D" id="2.170.130.10">
    <property type="entry name" value="TonB-dependent receptor, plug domain"/>
    <property type="match status" value="1"/>
</dbReference>
<evidence type="ECO:0000256" key="2">
    <source>
        <dbReference type="ARBA" id="ARBA00022448"/>
    </source>
</evidence>
<evidence type="ECO:0000256" key="5">
    <source>
        <dbReference type="ARBA" id="ARBA00022729"/>
    </source>
</evidence>
<evidence type="ECO:0000256" key="1">
    <source>
        <dbReference type="ARBA" id="ARBA00004571"/>
    </source>
</evidence>
<evidence type="ECO:0000256" key="6">
    <source>
        <dbReference type="ARBA" id="ARBA00023136"/>
    </source>
</evidence>
<dbReference type="EMBL" id="JBHTKY010000005">
    <property type="protein sequence ID" value="MFD1165059.1"/>
    <property type="molecule type" value="Genomic_DNA"/>
</dbReference>
<comment type="similarity">
    <text evidence="8">Belongs to the TonB-dependent receptor family.</text>
</comment>
<evidence type="ECO:0000256" key="4">
    <source>
        <dbReference type="ARBA" id="ARBA00022692"/>
    </source>
</evidence>
<reference evidence="12" key="1">
    <citation type="journal article" date="2019" name="Int. J. Syst. Evol. Microbiol.">
        <title>The Global Catalogue of Microorganisms (GCM) 10K type strain sequencing project: providing services to taxonomists for standard genome sequencing and annotation.</title>
        <authorList>
            <consortium name="The Broad Institute Genomics Platform"/>
            <consortium name="The Broad Institute Genome Sequencing Center for Infectious Disease"/>
            <person name="Wu L."/>
            <person name="Ma J."/>
        </authorList>
    </citation>
    <scope>NUCLEOTIDE SEQUENCE [LARGE SCALE GENOMIC DNA]</scope>
    <source>
        <strain evidence="12">CCUG 52468</strain>
    </source>
</reference>
<keyword evidence="6 8" id="KW-0472">Membrane</keyword>
<keyword evidence="5 9" id="KW-0732">Signal</keyword>
<proteinExistence type="inferred from homology"/>
<dbReference type="InterPro" id="IPR008969">
    <property type="entry name" value="CarboxyPept-like_regulatory"/>
</dbReference>
<dbReference type="NCBIfam" id="TIGR04056">
    <property type="entry name" value="OMP_RagA_SusC"/>
    <property type="match status" value="1"/>
</dbReference>
<keyword evidence="12" id="KW-1185">Reference proteome</keyword>
<dbReference type="InterPro" id="IPR012910">
    <property type="entry name" value="Plug_dom"/>
</dbReference>
<comment type="subcellular location">
    <subcellularLocation>
        <location evidence="1 8">Cell outer membrane</location>
        <topology evidence="1 8">Multi-pass membrane protein</topology>
    </subcellularLocation>
</comment>
<evidence type="ECO:0000313" key="11">
    <source>
        <dbReference type="EMBL" id="MFD1165059.1"/>
    </source>
</evidence>
<dbReference type="SUPFAM" id="SSF56935">
    <property type="entry name" value="Porins"/>
    <property type="match status" value="1"/>
</dbReference>
<dbReference type="Pfam" id="PF07715">
    <property type="entry name" value="Plug"/>
    <property type="match status" value="1"/>
</dbReference>
<dbReference type="PROSITE" id="PS52016">
    <property type="entry name" value="TONB_DEPENDENT_REC_3"/>
    <property type="match status" value="1"/>
</dbReference>
<dbReference type="Gene3D" id="2.40.170.20">
    <property type="entry name" value="TonB-dependent receptor, beta-barrel domain"/>
    <property type="match status" value="1"/>
</dbReference>
<dbReference type="NCBIfam" id="TIGR04057">
    <property type="entry name" value="SusC_RagA_signa"/>
    <property type="match status" value="1"/>
</dbReference>
<gene>
    <name evidence="11" type="ORF">ACFQ2C_05500</name>
</gene>
<evidence type="ECO:0000313" key="12">
    <source>
        <dbReference type="Proteomes" id="UP001597205"/>
    </source>
</evidence>
<dbReference type="InterPro" id="IPR023996">
    <property type="entry name" value="TonB-dep_OMP_SusC/RagA"/>
</dbReference>
<keyword evidence="7 8" id="KW-0998">Cell outer membrane</keyword>
<comment type="caution">
    <text evidence="11">The sequence shown here is derived from an EMBL/GenBank/DDBJ whole genome shotgun (WGS) entry which is preliminary data.</text>
</comment>
<dbReference type="PANTHER" id="PTHR30069:SF29">
    <property type="entry name" value="HEMOGLOBIN AND HEMOGLOBIN-HAPTOGLOBIN-BINDING PROTEIN 1-RELATED"/>
    <property type="match status" value="1"/>
</dbReference>
<dbReference type="InterPro" id="IPR039426">
    <property type="entry name" value="TonB-dep_rcpt-like"/>
</dbReference>
<evidence type="ECO:0000259" key="10">
    <source>
        <dbReference type="Pfam" id="PF07715"/>
    </source>
</evidence>
<keyword evidence="4 8" id="KW-0812">Transmembrane</keyword>
<dbReference type="InterPro" id="IPR023997">
    <property type="entry name" value="TonB-dep_OMP_SusC/RagA_CS"/>
</dbReference>
<evidence type="ECO:0000256" key="9">
    <source>
        <dbReference type="SAM" id="SignalP"/>
    </source>
</evidence>
<evidence type="ECO:0000256" key="3">
    <source>
        <dbReference type="ARBA" id="ARBA00022452"/>
    </source>
</evidence>
<keyword evidence="3 8" id="KW-1134">Transmembrane beta strand</keyword>
<feature type="signal peptide" evidence="9">
    <location>
        <begin position="1"/>
        <end position="21"/>
    </location>
</feature>
<accession>A0ABW3RJ91</accession>
<feature type="chain" id="PRO_5047147825" evidence="9">
    <location>
        <begin position="22"/>
        <end position="941"/>
    </location>
</feature>
<dbReference type="Gene3D" id="2.60.40.1120">
    <property type="entry name" value="Carboxypeptidase-like, regulatory domain"/>
    <property type="match status" value="1"/>
</dbReference>
<dbReference type="InterPro" id="IPR037066">
    <property type="entry name" value="Plug_dom_sf"/>
</dbReference>
<evidence type="ECO:0000256" key="8">
    <source>
        <dbReference type="PROSITE-ProRule" id="PRU01360"/>
    </source>
</evidence>
<dbReference type="PANTHER" id="PTHR30069">
    <property type="entry name" value="TONB-DEPENDENT OUTER MEMBRANE RECEPTOR"/>
    <property type="match status" value="1"/>
</dbReference>
<dbReference type="Pfam" id="PF13715">
    <property type="entry name" value="CarbopepD_reg_2"/>
    <property type="match status" value="1"/>
</dbReference>
<evidence type="ECO:0000256" key="7">
    <source>
        <dbReference type="ARBA" id="ARBA00023237"/>
    </source>
</evidence>
<keyword evidence="2 8" id="KW-0813">Transport</keyword>
<dbReference type="RefSeq" id="WP_380895018.1">
    <property type="nucleotide sequence ID" value="NZ_JBHTKY010000005.1"/>
</dbReference>
<dbReference type="Proteomes" id="UP001597205">
    <property type="component" value="Unassembled WGS sequence"/>
</dbReference>
<protein>
    <submittedName>
        <fullName evidence="11">SusC/RagA family TonB-linked outer membrane protein</fullName>
    </submittedName>
</protein>
<sequence length="941" mass="101384">MKQNLLMFLIVFLCLPGLVNAQDRQVTGRVTSASDGTPIPGVSVSLVGSTTASQTDTEGNYTISVALDGSLRFSFVGYQAQTVKIGGRSTVNVSLVPGDETIEEVLVTAQGIVREKKSIGYATQNIGGEDLVQKSETNVLNSLQGKVAGVSIGSSSGQPGASTNINIRGITSFGGNNQPLIVVDGIIFSNDTDNTQNTLFGSQSTNRLNDIPPDNIESINILKGPAASALYGSRASAGVLMITTKSGKGLGGKTEVTLNSSMNFQDVAYLPKFQTQYGQGSQNIYNNQSTLSWGPKFGTMEEVIQGGTGLTVPYRAYPNNITDFYNTGVFHQNSLNLAGGDENTNFAAGLSSTIQKGIVPNSNFNRHTANVGGNRKLENGINISGTLTYAKTNQRGSTMGNGGSAFGQITRIPISYDLIGTPILNAAGERQYFLPTQNSPLWSVENEFFTSEVDRAFGNLVIGYDFNDWLSASYRVTADTYFDQRTQVQRRGAARAPLGTIDEESRFRSELNGDLMITAKKENLFLDGLNANLLLGQNINSRSFKATGVAASSLAIGGFDNVMNASVFTGSYENRTLRRLIGHYAQLGLEYKDYLFLELTGRADKSSTLPSQNNTYFYPSASLSFVPTSAFENIQNGILSYWKIRANIAKVGHDADPYLLYSVYNTAAYGNNTANIVFPLNIGGSSITGFQIGSRIGNPELKPEFVRSFEVGTQIGLFNNRIDLDFTYFSTRSSSQIFNVSVSNASGFDNKTSNIGEMTNKGFEILLGGYPIRNDNFRWHTNLNFTRIRNNVVAIFGDKPVGGSEVTSTVIPAINSFIGIAPSIAEGFPYGVVVGAQHARNDNGEFLINPNTGGFAPAIGNRVISNPQKDFTLGFSNTFSYKGVSLMALIDIQQGGQLFSFGQVDMRTGGMIDITATDREQPRILPGVIEVRNDNGEVTGY</sequence>